<dbReference type="InterPro" id="IPR036770">
    <property type="entry name" value="Ankyrin_rpt-contain_sf"/>
</dbReference>
<proteinExistence type="predicted"/>
<evidence type="ECO:0000313" key="3">
    <source>
        <dbReference type="Proteomes" id="UP000654075"/>
    </source>
</evidence>
<dbReference type="EMBL" id="CAJNNV010031055">
    <property type="protein sequence ID" value="CAE8634551.1"/>
    <property type="molecule type" value="Genomic_DNA"/>
</dbReference>
<accession>A0A813HAF5</accession>
<evidence type="ECO:0000313" key="1">
    <source>
        <dbReference type="EMBL" id="CAE8614006.1"/>
    </source>
</evidence>
<evidence type="ECO:0000313" key="2">
    <source>
        <dbReference type="EMBL" id="CAE8634551.1"/>
    </source>
</evidence>
<dbReference type="AlphaFoldDB" id="A0A813HAF5"/>
<reference evidence="2" key="1">
    <citation type="submission" date="2021-02" db="EMBL/GenBank/DDBJ databases">
        <authorList>
            <person name="Dougan E. K."/>
            <person name="Rhodes N."/>
            <person name="Thang M."/>
            <person name="Chan C."/>
        </authorList>
    </citation>
    <scope>NUCLEOTIDE SEQUENCE</scope>
</reference>
<gene>
    <name evidence="1" type="ORF">PGLA1383_LOCUS31741</name>
    <name evidence="2" type="ORF">PGLA1383_LOCUS50200</name>
</gene>
<comment type="caution">
    <text evidence="2">The sequence shown here is derived from an EMBL/GenBank/DDBJ whole genome shotgun (WGS) entry which is preliminary data.</text>
</comment>
<keyword evidence="3" id="KW-1185">Reference proteome</keyword>
<name>A0A813HAF5_POLGL</name>
<sequence length="114" mass="12831">MGNCNMVYTDEMSELTVERLVEAVEHMNSEEIERCLDGGIRVNDPIDKQGHTILDKFAVEHAQMLNHALTVRARPEEATQHFLEMQEAAAQVLKVLHQHGAQLSAQSGHFKRGL</sequence>
<dbReference type="OrthoDB" id="410823at2759"/>
<protein>
    <submittedName>
        <fullName evidence="2">Uncharacterized protein</fullName>
    </submittedName>
</protein>
<dbReference type="EMBL" id="CAJNNV010025353">
    <property type="protein sequence ID" value="CAE8614006.1"/>
    <property type="molecule type" value="Genomic_DNA"/>
</dbReference>
<dbReference type="Gene3D" id="1.25.40.20">
    <property type="entry name" value="Ankyrin repeat-containing domain"/>
    <property type="match status" value="1"/>
</dbReference>
<organism evidence="2 3">
    <name type="scientific">Polarella glacialis</name>
    <name type="common">Dinoflagellate</name>
    <dbReference type="NCBI Taxonomy" id="89957"/>
    <lineage>
        <taxon>Eukaryota</taxon>
        <taxon>Sar</taxon>
        <taxon>Alveolata</taxon>
        <taxon>Dinophyceae</taxon>
        <taxon>Suessiales</taxon>
        <taxon>Suessiaceae</taxon>
        <taxon>Polarella</taxon>
    </lineage>
</organism>
<dbReference type="Proteomes" id="UP000654075">
    <property type="component" value="Unassembled WGS sequence"/>
</dbReference>